<evidence type="ECO:0000259" key="13">
    <source>
        <dbReference type="PROSITE" id="PS50850"/>
    </source>
</evidence>
<dbReference type="Pfam" id="PF07690">
    <property type="entry name" value="MFS_1"/>
    <property type="match status" value="1"/>
</dbReference>
<feature type="transmembrane region" description="Helical" evidence="12">
    <location>
        <begin position="7"/>
        <end position="26"/>
    </location>
</feature>
<dbReference type="SUPFAM" id="SSF103473">
    <property type="entry name" value="MFS general substrate transporter"/>
    <property type="match status" value="1"/>
</dbReference>
<organism evidence="14 15">
    <name type="scientific">Massilia rubra</name>
    <dbReference type="NCBI Taxonomy" id="2607910"/>
    <lineage>
        <taxon>Bacteria</taxon>
        <taxon>Pseudomonadati</taxon>
        <taxon>Pseudomonadota</taxon>
        <taxon>Betaproteobacteria</taxon>
        <taxon>Burkholderiales</taxon>
        <taxon>Oxalobacteraceae</taxon>
        <taxon>Telluria group</taxon>
        <taxon>Massilia</taxon>
    </lineage>
</organism>
<evidence type="ECO:0000256" key="2">
    <source>
        <dbReference type="ARBA" id="ARBA00011245"/>
    </source>
</evidence>
<comment type="subunit">
    <text evidence="2">Monomer.</text>
</comment>
<evidence type="ECO:0000256" key="9">
    <source>
        <dbReference type="ARBA" id="ARBA00023251"/>
    </source>
</evidence>
<comment type="caution">
    <text evidence="14">The sequence shown here is derived from an EMBL/GenBank/DDBJ whole genome shotgun (WGS) entry which is preliminary data.</text>
</comment>
<dbReference type="EMBL" id="VUYU01000007">
    <property type="protein sequence ID" value="NHZ34380.1"/>
    <property type="molecule type" value="Genomic_DNA"/>
</dbReference>
<dbReference type="RefSeq" id="WP_167224835.1">
    <property type="nucleotide sequence ID" value="NZ_VUYU01000007.1"/>
</dbReference>
<feature type="transmembrane region" description="Helical" evidence="12">
    <location>
        <begin position="216"/>
        <end position="237"/>
    </location>
</feature>
<keyword evidence="5" id="KW-0997">Cell inner membrane</keyword>
<feature type="transmembrane region" description="Helical" evidence="12">
    <location>
        <begin position="134"/>
        <end position="159"/>
    </location>
</feature>
<feature type="transmembrane region" description="Helical" evidence="12">
    <location>
        <begin position="368"/>
        <end position="388"/>
    </location>
</feature>
<dbReference type="PROSITE" id="PS50850">
    <property type="entry name" value="MFS"/>
    <property type="match status" value="1"/>
</dbReference>
<feature type="transmembrane region" description="Helical" evidence="12">
    <location>
        <begin position="77"/>
        <end position="96"/>
    </location>
</feature>
<feature type="transmembrane region" description="Helical" evidence="12">
    <location>
        <begin position="249"/>
        <end position="266"/>
    </location>
</feature>
<dbReference type="Proteomes" id="UP000785613">
    <property type="component" value="Unassembled WGS sequence"/>
</dbReference>
<dbReference type="PANTHER" id="PTHR23502:SF43">
    <property type="entry name" value="MULTIDRUG TRANSPORTER MDFA"/>
    <property type="match status" value="1"/>
</dbReference>
<dbReference type="InterPro" id="IPR011701">
    <property type="entry name" value="MFS"/>
</dbReference>
<comment type="similarity">
    <text evidence="10">Belongs to the major facilitator superfamily. MdfA family.</text>
</comment>
<keyword evidence="8 12" id="KW-0472">Membrane</keyword>
<dbReference type="Gene3D" id="1.20.1720.10">
    <property type="entry name" value="Multidrug resistance protein D"/>
    <property type="match status" value="1"/>
</dbReference>
<evidence type="ECO:0000256" key="11">
    <source>
        <dbReference type="ARBA" id="ARBA00040126"/>
    </source>
</evidence>
<evidence type="ECO:0000256" key="8">
    <source>
        <dbReference type="ARBA" id="ARBA00023136"/>
    </source>
</evidence>
<keyword evidence="9" id="KW-0046">Antibiotic resistance</keyword>
<feature type="transmembrane region" description="Helical" evidence="12">
    <location>
        <begin position="302"/>
        <end position="321"/>
    </location>
</feature>
<keyword evidence="15" id="KW-1185">Reference proteome</keyword>
<feature type="domain" description="Major facilitator superfamily (MFS) profile" evidence="13">
    <location>
        <begin position="5"/>
        <end position="393"/>
    </location>
</feature>
<keyword evidence="4" id="KW-1003">Cell membrane</keyword>
<sequence length="405" mass="44094">MFEKRTHLLYFSLFFILYELTVYLSNDMIMPAMPQVVREFQASNRHIGLSLSLFILGGSMLQIFLGPIAERVGKRKVMLAGVALYLVATLLVPFSATIGQFLTARFFQGMGSCFIFIGYAAIHELFNDADAVKLTAMLSNTTVFAPLIGPVVGSAVISMFPWQSIFGIGFVLGCIAWLGLFTFMPRTETLKPPADLAAIRASYLAIVRNKKFMSGILIAALAITPLTAWIGLSPLIIMEHMGQSYGTYILYQLVIFSGFILSTMAIQQLGDGFSLTRLIRQGAALAVVGMLGAGLVYRHGHLFIVCMFIFSAGFGLFNGALIRLSLTATGVSMNLTSSAMSLLYCVYIAAGVEIYNLVGAYFDYSLASYALFNVPLGVVLGICLMRFARNHDGQEPALAQSPQAE</sequence>
<feature type="transmembrane region" description="Helical" evidence="12">
    <location>
        <begin position="46"/>
        <end position="65"/>
    </location>
</feature>
<keyword evidence="7 12" id="KW-1133">Transmembrane helix</keyword>
<evidence type="ECO:0000256" key="12">
    <source>
        <dbReference type="SAM" id="Phobius"/>
    </source>
</evidence>
<evidence type="ECO:0000256" key="4">
    <source>
        <dbReference type="ARBA" id="ARBA00022475"/>
    </source>
</evidence>
<feature type="transmembrane region" description="Helical" evidence="12">
    <location>
        <begin position="102"/>
        <end position="122"/>
    </location>
</feature>
<comment type="subcellular location">
    <subcellularLocation>
        <location evidence="1">Cell inner membrane</location>
        <topology evidence="1">Multi-pass membrane protein</topology>
    </subcellularLocation>
</comment>
<evidence type="ECO:0000256" key="3">
    <source>
        <dbReference type="ARBA" id="ARBA00022448"/>
    </source>
</evidence>
<evidence type="ECO:0000256" key="7">
    <source>
        <dbReference type="ARBA" id="ARBA00022989"/>
    </source>
</evidence>
<evidence type="ECO:0000256" key="1">
    <source>
        <dbReference type="ARBA" id="ARBA00004429"/>
    </source>
</evidence>
<evidence type="ECO:0000313" key="14">
    <source>
        <dbReference type="EMBL" id="NHZ34380.1"/>
    </source>
</evidence>
<feature type="transmembrane region" description="Helical" evidence="12">
    <location>
        <begin position="165"/>
        <end position="183"/>
    </location>
</feature>
<keyword evidence="6 12" id="KW-0812">Transmembrane</keyword>
<reference evidence="14 15" key="1">
    <citation type="submission" date="2019-09" db="EMBL/GenBank/DDBJ databases">
        <title>Taxonomy of Antarctic Massilia spp.: description of Massilia rubra sp. nov., Massilia aquatica sp. nov., Massilia mucilaginosa sp. nov., Massilia frigida sp. nov. isolated from streams, lakes and regoliths.</title>
        <authorList>
            <person name="Holochova P."/>
            <person name="Sedlacek I."/>
            <person name="Kralova S."/>
            <person name="Maslanova I."/>
            <person name="Busse H.-J."/>
            <person name="Stankova E."/>
            <person name="Vrbovska V."/>
            <person name="Kovarovic V."/>
            <person name="Bartak M."/>
            <person name="Svec P."/>
            <person name="Pantucek R."/>
        </authorList>
    </citation>
    <scope>NUCLEOTIDE SEQUENCE [LARGE SCALE GENOMIC DNA]</scope>
    <source>
        <strain evidence="14 15">CCM 8692</strain>
    </source>
</reference>
<protein>
    <recommendedName>
        <fullName evidence="11">Multidrug transporter MdfA</fullName>
    </recommendedName>
</protein>
<keyword evidence="3" id="KW-0813">Transport</keyword>
<feature type="transmembrane region" description="Helical" evidence="12">
    <location>
        <begin position="342"/>
        <end position="362"/>
    </location>
</feature>
<gene>
    <name evidence="14" type="ORF">F0185_12380</name>
</gene>
<evidence type="ECO:0000256" key="5">
    <source>
        <dbReference type="ARBA" id="ARBA00022519"/>
    </source>
</evidence>
<evidence type="ECO:0000256" key="10">
    <source>
        <dbReference type="ARBA" id="ARBA00038406"/>
    </source>
</evidence>
<accession>A0ABX0LPS4</accession>
<dbReference type="InterPro" id="IPR036259">
    <property type="entry name" value="MFS_trans_sf"/>
</dbReference>
<proteinExistence type="inferred from homology"/>
<dbReference type="PANTHER" id="PTHR23502">
    <property type="entry name" value="MAJOR FACILITATOR SUPERFAMILY"/>
    <property type="match status" value="1"/>
</dbReference>
<name>A0ABX0LPS4_9BURK</name>
<evidence type="ECO:0000256" key="6">
    <source>
        <dbReference type="ARBA" id="ARBA00022692"/>
    </source>
</evidence>
<dbReference type="InterPro" id="IPR020846">
    <property type="entry name" value="MFS_dom"/>
</dbReference>
<evidence type="ECO:0000313" key="15">
    <source>
        <dbReference type="Proteomes" id="UP000785613"/>
    </source>
</evidence>